<dbReference type="InterPro" id="IPR020594">
    <property type="entry name" value="Ribosomal_bL9_bac/chp"/>
</dbReference>
<keyword evidence="4 7" id="KW-0689">Ribosomal protein</keyword>
<dbReference type="SUPFAM" id="SSF55658">
    <property type="entry name" value="L9 N-domain-like"/>
    <property type="match status" value="1"/>
</dbReference>
<evidence type="ECO:0000256" key="3">
    <source>
        <dbReference type="ARBA" id="ARBA00022884"/>
    </source>
</evidence>
<evidence type="ECO:0000259" key="8">
    <source>
        <dbReference type="PROSITE" id="PS00651"/>
    </source>
</evidence>
<dbReference type="HOGENOM" id="CLU_078938_4_1_4"/>
<dbReference type="AlphaFoldDB" id="E7RU14"/>
<dbReference type="Gene3D" id="3.40.5.10">
    <property type="entry name" value="Ribosomal protein L9, N-terminal domain"/>
    <property type="match status" value="1"/>
</dbReference>
<proteinExistence type="inferred from homology"/>
<sequence>MMQIILLEKVVNLGQLGDVVRVRDGYARNFLIPQGKARRATQAAVAEFEARRAELERLQAEKLAAAQAEGEKLAGRQFSLNEKAGVDGRLFGSVTNANVAETLHKAGFASVQKSMIRMPEGHIKTIGEHPVQVALHTDVLVDITINVVGETA</sequence>
<dbReference type="Gene3D" id="3.10.430.100">
    <property type="entry name" value="Ribosomal protein L9, C-terminal domain"/>
    <property type="match status" value="1"/>
</dbReference>
<evidence type="ECO:0000256" key="1">
    <source>
        <dbReference type="ARBA" id="ARBA00010605"/>
    </source>
</evidence>
<dbReference type="PROSITE" id="PS00651">
    <property type="entry name" value="RIBOSOMAL_L9"/>
    <property type="match status" value="1"/>
</dbReference>
<dbReference type="STRING" id="887898.HMPREF0551_0433"/>
<dbReference type="NCBIfam" id="TIGR00158">
    <property type="entry name" value="L9"/>
    <property type="match status" value="1"/>
</dbReference>
<evidence type="ECO:0000256" key="4">
    <source>
        <dbReference type="ARBA" id="ARBA00022980"/>
    </source>
</evidence>
<evidence type="ECO:0000313" key="10">
    <source>
        <dbReference type="Proteomes" id="UP000011021"/>
    </source>
</evidence>
<comment type="similarity">
    <text evidence="1 7">Belongs to the bacterial ribosomal protein bL9 family.</text>
</comment>
<dbReference type="InterPro" id="IPR000244">
    <property type="entry name" value="Ribosomal_bL9"/>
</dbReference>
<evidence type="ECO:0000256" key="6">
    <source>
        <dbReference type="ARBA" id="ARBA00035292"/>
    </source>
</evidence>
<comment type="function">
    <text evidence="7">Binds to the 23S rRNA.</text>
</comment>
<reference evidence="9 10" key="1">
    <citation type="submission" date="2010-12" db="EMBL/GenBank/DDBJ databases">
        <authorList>
            <person name="Muzny D."/>
            <person name="Qin X."/>
            <person name="Deng J."/>
            <person name="Jiang H."/>
            <person name="Liu Y."/>
            <person name="Qu J."/>
            <person name="Song X.-Z."/>
            <person name="Zhang L."/>
            <person name="Thornton R."/>
            <person name="Coyle M."/>
            <person name="Francisco L."/>
            <person name="Jackson L."/>
            <person name="Javaid M."/>
            <person name="Korchina V."/>
            <person name="Kovar C."/>
            <person name="Mata R."/>
            <person name="Mathew T."/>
            <person name="Ngo R."/>
            <person name="Nguyen L."/>
            <person name="Nguyen N."/>
            <person name="Okwuonu G."/>
            <person name="Ongeri F."/>
            <person name="Pham C."/>
            <person name="Simmons D."/>
            <person name="Wilczek-Boney K."/>
            <person name="Hale W."/>
            <person name="Jakkamsetti A."/>
            <person name="Pham P."/>
            <person name="Ruth R."/>
            <person name="San Lucas F."/>
            <person name="Warren J."/>
            <person name="Zhang J."/>
            <person name="Zhao Z."/>
            <person name="Zhou C."/>
            <person name="Zhu D."/>
            <person name="Lee S."/>
            <person name="Bess C."/>
            <person name="Blankenburg K."/>
            <person name="Forbes L."/>
            <person name="Fu Q."/>
            <person name="Gubbala S."/>
            <person name="Hirani K."/>
            <person name="Jayaseelan J.C."/>
            <person name="Lara F."/>
            <person name="Munidasa M."/>
            <person name="Palculict T."/>
            <person name="Patil S."/>
            <person name="Pu L.-L."/>
            <person name="Saada N."/>
            <person name="Tang L."/>
            <person name="Weissenberger G."/>
            <person name="Zhu Y."/>
            <person name="Hemphill L."/>
            <person name="Shang Y."/>
            <person name="Youmans B."/>
            <person name="Ayvaz T."/>
            <person name="Ross M."/>
            <person name="Santibanez J."/>
            <person name="Aqrawi P."/>
            <person name="Gross S."/>
            <person name="Joshi V."/>
            <person name="Fowler G."/>
            <person name="Nazareth L."/>
            <person name="Reid J."/>
            <person name="Worley K."/>
            <person name="Petrosino J."/>
            <person name="Highlander S."/>
            <person name="Gibbs R."/>
        </authorList>
    </citation>
    <scope>NUCLEOTIDE SEQUENCE [LARGE SCALE GENOMIC DNA]</scope>
    <source>
        <strain evidence="9 10">ATCC 51599</strain>
    </source>
</reference>
<dbReference type="GO" id="GO:0005840">
    <property type="term" value="C:ribosome"/>
    <property type="evidence" value="ECO:0007669"/>
    <property type="project" value="UniProtKB-KW"/>
</dbReference>
<evidence type="ECO:0000256" key="7">
    <source>
        <dbReference type="HAMAP-Rule" id="MF_00503"/>
    </source>
</evidence>
<dbReference type="Proteomes" id="UP000011021">
    <property type="component" value="Unassembled WGS sequence"/>
</dbReference>
<dbReference type="PANTHER" id="PTHR21368">
    <property type="entry name" value="50S RIBOSOMAL PROTEIN L9"/>
    <property type="match status" value="1"/>
</dbReference>
<keyword evidence="10" id="KW-1185">Reference proteome</keyword>
<dbReference type="GO" id="GO:0006412">
    <property type="term" value="P:translation"/>
    <property type="evidence" value="ECO:0007669"/>
    <property type="project" value="UniProtKB-UniRule"/>
</dbReference>
<evidence type="ECO:0000313" key="9">
    <source>
        <dbReference type="EMBL" id="EFV96250.1"/>
    </source>
</evidence>
<dbReference type="Pfam" id="PF01281">
    <property type="entry name" value="Ribosomal_L9_N"/>
    <property type="match status" value="1"/>
</dbReference>
<dbReference type="GO" id="GO:0003735">
    <property type="term" value="F:structural constituent of ribosome"/>
    <property type="evidence" value="ECO:0007669"/>
    <property type="project" value="InterPro"/>
</dbReference>
<protein>
    <recommendedName>
        <fullName evidence="6 7">Large ribosomal subunit protein bL9</fullName>
    </recommendedName>
</protein>
<gene>
    <name evidence="7 9" type="primary">rplI</name>
    <name evidence="9" type="ORF">HMPREF0551_0433</name>
</gene>
<name>E7RU14_9BURK</name>
<dbReference type="GO" id="GO:1990904">
    <property type="term" value="C:ribonucleoprotein complex"/>
    <property type="evidence" value="ECO:0007669"/>
    <property type="project" value="UniProtKB-KW"/>
</dbReference>
<dbReference type="Pfam" id="PF03948">
    <property type="entry name" value="Ribosomal_L9_C"/>
    <property type="match status" value="1"/>
</dbReference>
<dbReference type="InterPro" id="IPR020070">
    <property type="entry name" value="Ribosomal_bL9_N"/>
</dbReference>
<dbReference type="GO" id="GO:0019843">
    <property type="term" value="F:rRNA binding"/>
    <property type="evidence" value="ECO:0007669"/>
    <property type="project" value="UniProtKB-UniRule"/>
</dbReference>
<accession>E7RU14</accession>
<keyword evidence="3 7" id="KW-0694">RNA-binding</keyword>
<evidence type="ECO:0000256" key="2">
    <source>
        <dbReference type="ARBA" id="ARBA00022730"/>
    </source>
</evidence>
<dbReference type="EMBL" id="AEQP01000001">
    <property type="protein sequence ID" value="EFV96250.1"/>
    <property type="molecule type" value="Genomic_DNA"/>
</dbReference>
<dbReference type="SUPFAM" id="SSF55653">
    <property type="entry name" value="Ribosomal protein L9 C-domain"/>
    <property type="match status" value="1"/>
</dbReference>
<dbReference type="HAMAP" id="MF_00503">
    <property type="entry name" value="Ribosomal_bL9"/>
    <property type="match status" value="1"/>
</dbReference>
<feature type="domain" description="Ribosomal protein L9" evidence="8">
    <location>
        <begin position="14"/>
        <end position="41"/>
    </location>
</feature>
<comment type="caution">
    <text evidence="9">The sequence shown here is derived from an EMBL/GenBank/DDBJ whole genome shotgun (WGS) entry which is preliminary data.</text>
</comment>
<dbReference type="InterPro" id="IPR020069">
    <property type="entry name" value="Ribosomal_bL9_C"/>
</dbReference>
<organism evidence="9 10">
    <name type="scientific">Lautropia mirabilis ATCC 51599</name>
    <dbReference type="NCBI Taxonomy" id="887898"/>
    <lineage>
        <taxon>Bacteria</taxon>
        <taxon>Pseudomonadati</taxon>
        <taxon>Pseudomonadota</taxon>
        <taxon>Betaproteobacteria</taxon>
        <taxon>Burkholderiales</taxon>
        <taxon>Burkholderiaceae</taxon>
        <taxon>Lautropia</taxon>
    </lineage>
</organism>
<dbReference type="InterPro" id="IPR009027">
    <property type="entry name" value="Ribosomal_bL9/RNase_H1_N"/>
</dbReference>
<dbReference type="InterPro" id="IPR036935">
    <property type="entry name" value="Ribosomal_bL9_N_sf"/>
</dbReference>
<keyword evidence="5 7" id="KW-0687">Ribonucleoprotein</keyword>
<evidence type="ECO:0000256" key="5">
    <source>
        <dbReference type="ARBA" id="ARBA00023274"/>
    </source>
</evidence>
<keyword evidence="2 7" id="KW-0699">rRNA-binding</keyword>
<dbReference type="InterPro" id="IPR036791">
    <property type="entry name" value="Ribosomal_bL9_C_sf"/>
</dbReference>
<dbReference type="eggNOG" id="COG0359">
    <property type="taxonomic scope" value="Bacteria"/>
</dbReference>